<dbReference type="EMBL" id="JAPAAF010000001">
    <property type="protein sequence ID" value="MCW0481211.1"/>
    <property type="molecule type" value="Genomic_DNA"/>
</dbReference>
<dbReference type="AlphaFoldDB" id="A0AA41Y480"/>
<dbReference type="Pfam" id="PF14902">
    <property type="entry name" value="DUF4494"/>
    <property type="match status" value="1"/>
</dbReference>
<comment type="caution">
    <text evidence="2">The sequence shown here is derived from an EMBL/GenBank/DDBJ whole genome shotgun (WGS) entry which is preliminary data.</text>
</comment>
<gene>
    <name evidence="2" type="ORF">N2K84_00615</name>
</gene>
<dbReference type="RefSeq" id="WP_282589816.1">
    <property type="nucleotide sequence ID" value="NZ_JAPAAF010000001.1"/>
</dbReference>
<evidence type="ECO:0000256" key="1">
    <source>
        <dbReference type="SAM" id="MobiDB-lite"/>
    </source>
</evidence>
<reference evidence="2" key="1">
    <citation type="submission" date="2022-10" db="EMBL/GenBank/DDBJ databases">
        <title>Gaoshiqiia sediminis gen. nov., sp. nov., isolated from coastal sediment.</title>
        <authorList>
            <person name="Yu W.X."/>
            <person name="Mu D.S."/>
            <person name="Du J.Z."/>
            <person name="Liang Y.Q."/>
        </authorList>
    </citation>
    <scope>NUCLEOTIDE SEQUENCE</scope>
    <source>
        <strain evidence="2">A06</strain>
    </source>
</reference>
<evidence type="ECO:0000313" key="3">
    <source>
        <dbReference type="Proteomes" id="UP001163821"/>
    </source>
</evidence>
<evidence type="ECO:0000313" key="2">
    <source>
        <dbReference type="EMBL" id="MCW0481211.1"/>
    </source>
</evidence>
<sequence>MQTWFEVKVKYVKVDQDGRERKVGESYLVDAVSFTDAEARIIQQMQQMIRGEFHIDNIKKSNIIEIFPAESGEFWYKARIAIVTIDEKAGKEKKVNNYFLVAADDFKEAFQRLEDGLSYILVPYHTTAMSLSNIVDVFPYFQEETPEQLPPHLKRIEPQPEPMPVSAFDEESQEEEEDAAEEAYGETTDEDFGDDEGASSEPEV</sequence>
<name>A0AA41Y480_9BACT</name>
<dbReference type="Proteomes" id="UP001163821">
    <property type="component" value="Unassembled WGS sequence"/>
</dbReference>
<accession>A0AA41Y480</accession>
<organism evidence="2 3">
    <name type="scientific">Gaoshiqia sediminis</name>
    <dbReference type="NCBI Taxonomy" id="2986998"/>
    <lineage>
        <taxon>Bacteria</taxon>
        <taxon>Pseudomonadati</taxon>
        <taxon>Bacteroidota</taxon>
        <taxon>Bacteroidia</taxon>
        <taxon>Marinilabiliales</taxon>
        <taxon>Prolixibacteraceae</taxon>
        <taxon>Gaoshiqia</taxon>
    </lineage>
</organism>
<keyword evidence="3" id="KW-1185">Reference proteome</keyword>
<feature type="region of interest" description="Disordered" evidence="1">
    <location>
        <begin position="152"/>
        <end position="204"/>
    </location>
</feature>
<feature type="compositionally biased region" description="Acidic residues" evidence="1">
    <location>
        <begin position="168"/>
        <end position="204"/>
    </location>
</feature>
<proteinExistence type="predicted"/>
<dbReference type="InterPro" id="IPR027848">
    <property type="entry name" value="DUF4494"/>
</dbReference>
<protein>
    <submittedName>
        <fullName evidence="2">DUF4494 domain-containing protein</fullName>
    </submittedName>
</protein>